<evidence type="ECO:0000256" key="5">
    <source>
        <dbReference type="ARBA" id="ARBA00023125"/>
    </source>
</evidence>
<dbReference type="EMBL" id="CP086715">
    <property type="protein sequence ID" value="WOO79863.1"/>
    <property type="molecule type" value="Genomic_DNA"/>
</dbReference>
<dbReference type="Proteomes" id="UP000827549">
    <property type="component" value="Chromosome 2"/>
</dbReference>
<keyword evidence="11" id="KW-1185">Reference proteome</keyword>
<sequence length="518" mass="55692">MAMFKYLQEDTGRTQSKKTKCQRACKFCRKSHTTCEDTRPCQRCIKRDIANLCLADEAEQLAEQAEQQAQRASMSGGPSAPPDGMSRRPSIPAKRRTSYGRSGEEEGPTHKAHASGSGRTPSPSSNPSNPSLSGSGRMNVVPLPAMMPPGEGYRHMSFDDGSGAPPVPGAPPIERPMGWYDPQFQGLQKMPDMGTSPTSAPTPELTWSALVEGMLHNQNPAAAAAAAAAAGFPPGVGPQTPGFSSWLEANSAAAGVRSAGVPVPNGRIPNGGVDYHQPIDFVNPALGSAVASSPSHPDFRATHTPSSVSPGDVMDAAAIMPYNYTYAYSRLRTWANEQSDPTLQARVANATNQFKAVLHGVLSQLGDDQIVAIEAQFLTYVRGWLTMADMIPTPAMVFRRTGEIMGVNQRMCRLLELQPSQLRTGKVTIYHVLDASSFTRYWEDYAAQVLQNMVDRSTFDVTLPVALLRSGSPELTHIMSSQIVFDSFGLPMIVTAVLSPMSLPPRDPPVQAVDVPVN</sequence>
<name>A0AAF0Y3Z6_9TREE</name>
<keyword evidence="2" id="KW-0479">Metal-binding</keyword>
<feature type="domain" description="Zn(2)-C6 fungal-type" evidence="9">
    <location>
        <begin position="24"/>
        <end position="53"/>
    </location>
</feature>
<keyword evidence="3" id="KW-0862">Zinc</keyword>
<proteinExistence type="predicted"/>
<evidence type="ECO:0000259" key="9">
    <source>
        <dbReference type="PROSITE" id="PS50048"/>
    </source>
</evidence>
<dbReference type="PROSITE" id="PS50048">
    <property type="entry name" value="ZN2_CY6_FUNGAL_2"/>
    <property type="match status" value="1"/>
</dbReference>
<organism evidence="10 11">
    <name type="scientific">Vanrija pseudolonga</name>
    <dbReference type="NCBI Taxonomy" id="143232"/>
    <lineage>
        <taxon>Eukaryota</taxon>
        <taxon>Fungi</taxon>
        <taxon>Dikarya</taxon>
        <taxon>Basidiomycota</taxon>
        <taxon>Agaricomycotina</taxon>
        <taxon>Tremellomycetes</taxon>
        <taxon>Trichosporonales</taxon>
        <taxon>Trichosporonaceae</taxon>
        <taxon>Vanrija</taxon>
    </lineage>
</organism>
<dbReference type="GO" id="GO:0005634">
    <property type="term" value="C:nucleus"/>
    <property type="evidence" value="ECO:0007669"/>
    <property type="project" value="UniProtKB-SubCell"/>
</dbReference>
<evidence type="ECO:0000256" key="1">
    <source>
        <dbReference type="ARBA" id="ARBA00004123"/>
    </source>
</evidence>
<reference evidence="10" key="1">
    <citation type="submission" date="2023-10" db="EMBL/GenBank/DDBJ databases">
        <authorList>
            <person name="Noh H."/>
        </authorList>
    </citation>
    <scope>NUCLEOTIDE SEQUENCE</scope>
    <source>
        <strain evidence="10">DUCC4014</strain>
    </source>
</reference>
<accession>A0AAF0Y3Z6</accession>
<evidence type="ECO:0000256" key="6">
    <source>
        <dbReference type="ARBA" id="ARBA00023163"/>
    </source>
</evidence>
<protein>
    <submittedName>
        <fullName evidence="10">Regulator of drug sensitivity 2</fullName>
    </submittedName>
</protein>
<evidence type="ECO:0000256" key="4">
    <source>
        <dbReference type="ARBA" id="ARBA00023015"/>
    </source>
</evidence>
<dbReference type="InterPro" id="IPR036864">
    <property type="entry name" value="Zn2-C6_fun-type_DNA-bd_sf"/>
</dbReference>
<evidence type="ECO:0000313" key="11">
    <source>
        <dbReference type="Proteomes" id="UP000827549"/>
    </source>
</evidence>
<keyword evidence="7" id="KW-0539">Nucleus</keyword>
<dbReference type="GO" id="GO:0000977">
    <property type="term" value="F:RNA polymerase II transcription regulatory region sequence-specific DNA binding"/>
    <property type="evidence" value="ECO:0007669"/>
    <property type="project" value="TreeGrafter"/>
</dbReference>
<dbReference type="PANTHER" id="PTHR31986:SF7">
    <property type="entry name" value="REGULATOR OF DRUG SENSITIVITY 2"/>
    <property type="match status" value="1"/>
</dbReference>
<feature type="compositionally biased region" description="Low complexity" evidence="8">
    <location>
        <begin position="115"/>
        <end position="137"/>
    </location>
</feature>
<dbReference type="RefSeq" id="XP_062625895.1">
    <property type="nucleotide sequence ID" value="XM_062769911.1"/>
</dbReference>
<dbReference type="GO" id="GO:0000981">
    <property type="term" value="F:DNA-binding transcription factor activity, RNA polymerase II-specific"/>
    <property type="evidence" value="ECO:0007669"/>
    <property type="project" value="InterPro"/>
</dbReference>
<dbReference type="AlphaFoldDB" id="A0AAF0Y3Z6"/>
<evidence type="ECO:0000256" key="3">
    <source>
        <dbReference type="ARBA" id="ARBA00022833"/>
    </source>
</evidence>
<dbReference type="GeneID" id="87806622"/>
<keyword evidence="4" id="KW-0805">Transcription regulation</keyword>
<dbReference type="Pfam" id="PF24990">
    <property type="entry name" value="PAS_13"/>
    <property type="match status" value="1"/>
</dbReference>
<dbReference type="PANTHER" id="PTHR31986">
    <property type="entry name" value="REGULATOR OF DRUG SENSITIVITY 2"/>
    <property type="match status" value="1"/>
</dbReference>
<dbReference type="InterPro" id="IPR053045">
    <property type="entry name" value="Zinc_cluster_trans_reg"/>
</dbReference>
<dbReference type="CDD" id="cd00067">
    <property type="entry name" value="GAL4"/>
    <property type="match status" value="1"/>
</dbReference>
<dbReference type="Gene3D" id="4.10.240.10">
    <property type="entry name" value="Zn(2)-C6 fungal-type DNA-binding domain"/>
    <property type="match status" value="1"/>
</dbReference>
<gene>
    <name evidence="10" type="primary">RDS2_0</name>
    <name evidence="10" type="ORF">LOC62_02G003378</name>
</gene>
<evidence type="ECO:0000256" key="8">
    <source>
        <dbReference type="SAM" id="MobiDB-lite"/>
    </source>
</evidence>
<dbReference type="InterPro" id="IPR001138">
    <property type="entry name" value="Zn2Cys6_DnaBD"/>
</dbReference>
<dbReference type="InterPro" id="IPR056751">
    <property type="entry name" value="PAS_13"/>
</dbReference>
<dbReference type="PROSITE" id="PS00463">
    <property type="entry name" value="ZN2_CY6_FUNGAL_1"/>
    <property type="match status" value="1"/>
</dbReference>
<evidence type="ECO:0000256" key="2">
    <source>
        <dbReference type="ARBA" id="ARBA00022723"/>
    </source>
</evidence>
<comment type="subcellular location">
    <subcellularLocation>
        <location evidence="1">Nucleus</location>
    </subcellularLocation>
</comment>
<keyword evidence="6" id="KW-0804">Transcription</keyword>
<feature type="region of interest" description="Disordered" evidence="8">
    <location>
        <begin position="64"/>
        <end position="147"/>
    </location>
</feature>
<evidence type="ECO:0000256" key="7">
    <source>
        <dbReference type="ARBA" id="ARBA00023242"/>
    </source>
</evidence>
<dbReference type="SUPFAM" id="SSF57701">
    <property type="entry name" value="Zn2/Cys6 DNA-binding domain"/>
    <property type="match status" value="1"/>
</dbReference>
<keyword evidence="5" id="KW-0238">DNA-binding</keyword>
<dbReference type="GO" id="GO:0008270">
    <property type="term" value="F:zinc ion binding"/>
    <property type="evidence" value="ECO:0007669"/>
    <property type="project" value="InterPro"/>
</dbReference>
<evidence type="ECO:0000313" key="10">
    <source>
        <dbReference type="EMBL" id="WOO79863.1"/>
    </source>
</evidence>